<dbReference type="RefSeq" id="WP_211422713.1">
    <property type="nucleotide sequence ID" value="NZ_CP072642.1"/>
</dbReference>
<accession>A0ABX8B0C9</accession>
<evidence type="ECO:0000256" key="4">
    <source>
        <dbReference type="ARBA" id="ARBA00023239"/>
    </source>
</evidence>
<dbReference type="Gene3D" id="3.20.20.70">
    <property type="entry name" value="Aldolase class I"/>
    <property type="match status" value="1"/>
</dbReference>
<comment type="similarity">
    <text evidence="2">Belongs to the KHG/KDPG aldolase family.</text>
</comment>
<protein>
    <recommendedName>
        <fullName evidence="8">2-dehydro-3-deoxy-phosphogluconate aldolase</fullName>
    </recommendedName>
</protein>
<name>A0ABX8B0C9_9BACT</name>
<evidence type="ECO:0000256" key="2">
    <source>
        <dbReference type="ARBA" id="ARBA00006906"/>
    </source>
</evidence>
<dbReference type="InterPro" id="IPR000887">
    <property type="entry name" value="Aldlse_KDPG_KHG"/>
</dbReference>
<evidence type="ECO:0000313" key="7">
    <source>
        <dbReference type="Proteomes" id="UP000677668"/>
    </source>
</evidence>
<evidence type="ECO:0000313" key="6">
    <source>
        <dbReference type="EMBL" id="QUV94418.1"/>
    </source>
</evidence>
<organism evidence="6 7">
    <name type="scientific">Chloracidobacterium sp. N</name>
    <dbReference type="NCBI Taxonomy" id="2821540"/>
    <lineage>
        <taxon>Bacteria</taxon>
        <taxon>Pseudomonadati</taxon>
        <taxon>Acidobacteriota</taxon>
        <taxon>Terriglobia</taxon>
        <taxon>Terriglobales</taxon>
        <taxon>Acidobacteriaceae</taxon>
        <taxon>Chloracidobacterium</taxon>
        <taxon>Chloracidobacterium aggregatum</taxon>
    </lineage>
</organism>
<comment type="pathway">
    <text evidence="1">Carbohydrate acid metabolism.</text>
</comment>
<reference evidence="6 7" key="1">
    <citation type="submission" date="2021-03" db="EMBL/GenBank/DDBJ databases">
        <title>Genomic and phenotypic characterization of Chloracidobacterium isolates provides evidence for multiple species.</title>
        <authorList>
            <person name="Saini M.K."/>
            <person name="Costas A.M.G."/>
            <person name="Tank M."/>
            <person name="Bryant D.A."/>
        </authorList>
    </citation>
    <scope>NUCLEOTIDE SEQUENCE [LARGE SCALE GENOMIC DNA]</scope>
    <source>
        <strain evidence="6 7">N</strain>
    </source>
</reference>
<dbReference type="Pfam" id="PF01081">
    <property type="entry name" value="Aldolase"/>
    <property type="match status" value="1"/>
</dbReference>
<keyword evidence="5" id="KW-0119">Carbohydrate metabolism</keyword>
<evidence type="ECO:0000256" key="3">
    <source>
        <dbReference type="ARBA" id="ARBA00011233"/>
    </source>
</evidence>
<keyword evidence="7" id="KW-1185">Reference proteome</keyword>
<dbReference type="PANTHER" id="PTHR30246:SF1">
    <property type="entry name" value="2-DEHYDRO-3-DEOXY-6-PHOSPHOGALACTONATE ALDOLASE-RELATED"/>
    <property type="match status" value="1"/>
</dbReference>
<evidence type="ECO:0000256" key="5">
    <source>
        <dbReference type="ARBA" id="ARBA00023277"/>
    </source>
</evidence>
<evidence type="ECO:0000256" key="1">
    <source>
        <dbReference type="ARBA" id="ARBA00004761"/>
    </source>
</evidence>
<keyword evidence="4" id="KW-0456">Lyase</keyword>
<proteinExistence type="inferred from homology"/>
<dbReference type="SUPFAM" id="SSF51569">
    <property type="entry name" value="Aldolase"/>
    <property type="match status" value="1"/>
</dbReference>
<evidence type="ECO:0008006" key="8">
    <source>
        <dbReference type="Google" id="ProtNLM"/>
    </source>
</evidence>
<comment type="subunit">
    <text evidence="3">Homotrimer.</text>
</comment>
<sequence>MTAHDLLQQFFTHRIVVSLRAATAEMAVQSARAVIAGGIRIIEVPYHTPGAMRVIGDIRHQFADEVTVGIGDVPTIEAADRAIKANVQFATLPYDNPPVMDFCRKHHVLVIPGGATPREVARLAERGLQLVRVFPVASFGGAVYVGQLRRTIPNLHLLAAGGIDLTGVAEYLQAGASVVTVGSGLFSPSTGNQPDLETLTQRARQLAALSTSSHH</sequence>
<gene>
    <name evidence="6" type="ORF">J8C05_02940</name>
</gene>
<dbReference type="EMBL" id="CP072642">
    <property type="protein sequence ID" value="QUV94418.1"/>
    <property type="molecule type" value="Genomic_DNA"/>
</dbReference>
<dbReference type="InterPro" id="IPR013785">
    <property type="entry name" value="Aldolase_TIM"/>
</dbReference>
<dbReference type="PANTHER" id="PTHR30246">
    <property type="entry name" value="2-KETO-3-DEOXY-6-PHOSPHOGLUCONATE ALDOLASE"/>
    <property type="match status" value="1"/>
</dbReference>
<dbReference type="CDD" id="cd00452">
    <property type="entry name" value="KDPG_aldolase"/>
    <property type="match status" value="1"/>
</dbReference>
<dbReference type="Proteomes" id="UP000677668">
    <property type="component" value="Chromosome 1"/>
</dbReference>